<name>A0A7V8VEY6_9BACT</name>
<dbReference type="RefSeq" id="WP_194538235.1">
    <property type="nucleotide sequence ID" value="NZ_JACEFB010000008.1"/>
</dbReference>
<evidence type="ECO:0000313" key="3">
    <source>
        <dbReference type="Proteomes" id="UP000542342"/>
    </source>
</evidence>
<dbReference type="PANTHER" id="PTHR30093:SF2">
    <property type="entry name" value="TYPE II SECRETION SYSTEM PROTEIN H"/>
    <property type="match status" value="1"/>
</dbReference>
<dbReference type="InterPro" id="IPR045584">
    <property type="entry name" value="Pilin-like"/>
</dbReference>
<comment type="caution">
    <text evidence="2">The sequence shown here is derived from an EMBL/GenBank/DDBJ whole genome shotgun (WGS) entry which is preliminary data.</text>
</comment>
<organism evidence="2 3">
    <name type="scientific">Thermogemmata fonticola</name>
    <dbReference type="NCBI Taxonomy" id="2755323"/>
    <lineage>
        <taxon>Bacteria</taxon>
        <taxon>Pseudomonadati</taxon>
        <taxon>Planctomycetota</taxon>
        <taxon>Planctomycetia</taxon>
        <taxon>Gemmatales</taxon>
        <taxon>Gemmataceae</taxon>
        <taxon>Thermogemmata</taxon>
    </lineage>
</organism>
<feature type="domain" description="DUF1559" evidence="1">
    <location>
        <begin position="33"/>
        <end position="256"/>
    </location>
</feature>
<gene>
    <name evidence="2" type="ORF">H0921_11525</name>
</gene>
<accession>A0A7V8VEY6</accession>
<evidence type="ECO:0000259" key="1">
    <source>
        <dbReference type="Pfam" id="PF07596"/>
    </source>
</evidence>
<protein>
    <submittedName>
        <fullName evidence="2">DUF1559 domain-containing protein</fullName>
    </submittedName>
</protein>
<dbReference type="SUPFAM" id="SSF54523">
    <property type="entry name" value="Pili subunits"/>
    <property type="match status" value="1"/>
</dbReference>
<dbReference type="Gene3D" id="3.30.700.10">
    <property type="entry name" value="Glycoprotein, Type 4 Pilin"/>
    <property type="match status" value="1"/>
</dbReference>
<dbReference type="EMBL" id="JACEFB010000008">
    <property type="protein sequence ID" value="MBA2226790.1"/>
    <property type="molecule type" value="Genomic_DNA"/>
</dbReference>
<evidence type="ECO:0000313" key="2">
    <source>
        <dbReference type="EMBL" id="MBA2226790.1"/>
    </source>
</evidence>
<dbReference type="InterPro" id="IPR027558">
    <property type="entry name" value="Pre_pil_HX9DG_C"/>
</dbReference>
<dbReference type="InterPro" id="IPR011453">
    <property type="entry name" value="DUF1559"/>
</dbReference>
<dbReference type="Pfam" id="PF07596">
    <property type="entry name" value="SBP_bac_10"/>
    <property type="match status" value="1"/>
</dbReference>
<dbReference type="AlphaFoldDB" id="A0A7V8VEY6"/>
<keyword evidence="3" id="KW-1185">Reference proteome</keyword>
<proteinExistence type="predicted"/>
<dbReference type="Proteomes" id="UP000542342">
    <property type="component" value="Unassembled WGS sequence"/>
</dbReference>
<dbReference type="NCBIfam" id="TIGR04294">
    <property type="entry name" value="pre_pil_HX9DG"/>
    <property type="match status" value="1"/>
</dbReference>
<sequence length="265" mass="29096">MVHWNRPAYTLAELLVATAVVSLLLGLILPAIQKVREAANRIRCSNNLRQIGLACHSYVSREGRFPDGGTGWFVQDGWLGQLAPDYEGPSIYWTANRLASCPSRRPLTLCTVWGIVQGQHGTLSDYAAATPEDIYQSTGMNPYIAPAPQTLYGGVIVRRGGLPRSVRPESCSRGLSNILLAGEKWVPTSGYGGGLWFDDATWANGWDADVIRETTVPPEPDHRSGTGRQFGSAHPGGFQALFADGSVRWIDYAIERSLWRELARR</sequence>
<dbReference type="PANTHER" id="PTHR30093">
    <property type="entry name" value="GENERAL SECRETION PATHWAY PROTEIN G"/>
    <property type="match status" value="1"/>
</dbReference>
<reference evidence="2 3" key="1">
    <citation type="submission" date="2020-07" db="EMBL/GenBank/DDBJ databases">
        <title>Thermogemmata thermophila gen. nov., sp. nov., a novel moderate thermophilic planctomycete from a Kamchatka hot spring.</title>
        <authorList>
            <person name="Elcheninov A.G."/>
            <person name="Podosokorskaya O.A."/>
            <person name="Kovaleva O.L."/>
            <person name="Novikov A."/>
            <person name="Bonch-Osmolovskaya E.A."/>
            <person name="Toshchakov S.V."/>
            <person name="Kublanov I.V."/>
        </authorList>
    </citation>
    <scope>NUCLEOTIDE SEQUENCE [LARGE SCALE GENOMIC DNA]</scope>
    <source>
        <strain evidence="2 3">2918</strain>
    </source>
</reference>